<evidence type="ECO:0000313" key="5">
    <source>
        <dbReference type="Proteomes" id="UP000548726"/>
    </source>
</evidence>
<evidence type="ECO:0000256" key="2">
    <source>
        <dbReference type="SAM" id="SignalP"/>
    </source>
</evidence>
<dbReference type="InterPro" id="IPR013736">
    <property type="entry name" value="Xaa-Pro_dipept_C"/>
</dbReference>
<sequence length="648" mass="73976">MGAHDMAKRSLRACLMATALGLTFGSFCPLHAAPQPAYSEASHASSQYDVREVMIPMRDGAHLQTVIVTPKDQTGPLPILLTRTPYGIPDQAMIDTDSVKDISSALPSWKAFQKDGYIMVYQNLRGRFKSEGQFLKTARYDANNPMQANEVNDAWDTIDWLVKNVPNTNGRVGMYGVSYAGMTSGITLLHPHPALKAISEQAAPADQWMNDDNHHYGALRESYTFEYCVLEQTDKNKNTNYDFDTHDVYDWYLRVGPVRNTDRLYTHGKLSYWNANLDHPDYDAFWQEEAWYKKITGSTVPNLNVSGFWDQEDPMGPWDIFYKSQSHDPDHTNFIVAGPWFHGGWQRTDGASIGPMLLGGHKTSKEFQDEIEAPFFAYYLHDKGEKPDWKARIFETGSNTWRTYATWPDKHVSPQNLYFHSDGTLSFVAPKAQDTPYRQYISDPDNPVPYRPRPISPTFPVREWRIWETMDQRFVDHRPDVLSFTSAPLEQDLRIAGPVQAHLFATTSGQDSDFIIKLIDVFPEKGKESVYSKDDKASWAQSLDGYEFPVAMEVRRGRYLRDFSHATPLQPNKVTEWPVSLRDHDHVFLKGHRLMVQVQSSWFPLIDRNPQTWVPSIPDAKGTDFKAATQRIYTTPQAASNITLPVLQ</sequence>
<dbReference type="SMART" id="SM00939">
    <property type="entry name" value="PepX_C"/>
    <property type="match status" value="1"/>
</dbReference>
<evidence type="ECO:0000259" key="3">
    <source>
        <dbReference type="SMART" id="SM00939"/>
    </source>
</evidence>
<dbReference type="EMBL" id="BLJP01000004">
    <property type="protein sequence ID" value="GFE93360.1"/>
    <property type="molecule type" value="Genomic_DNA"/>
</dbReference>
<dbReference type="Pfam" id="PF08530">
    <property type="entry name" value="PepX_C"/>
    <property type="match status" value="1"/>
</dbReference>
<dbReference type="NCBIfam" id="TIGR00976">
    <property type="entry name" value="CocE_NonD"/>
    <property type="match status" value="1"/>
</dbReference>
<dbReference type="Gene3D" id="3.40.50.1820">
    <property type="entry name" value="alpha/beta hydrolase"/>
    <property type="match status" value="1"/>
</dbReference>
<name>A0A6V8I743_9PROT</name>
<dbReference type="GO" id="GO:0008239">
    <property type="term" value="F:dipeptidyl-peptidase activity"/>
    <property type="evidence" value="ECO:0007669"/>
    <property type="project" value="InterPro"/>
</dbReference>
<dbReference type="Gene3D" id="1.10.3020.10">
    <property type="entry name" value="alpha-amino acid ester hydrolase ( Helical cap domain)"/>
    <property type="match status" value="1"/>
</dbReference>
<feature type="chain" id="PRO_5032312557" evidence="2">
    <location>
        <begin position="33"/>
        <end position="648"/>
    </location>
</feature>
<comment type="caution">
    <text evidence="4">The sequence shown here is derived from an EMBL/GenBank/DDBJ whole genome shotgun (WGS) entry which is preliminary data.</text>
</comment>
<evidence type="ECO:0000256" key="1">
    <source>
        <dbReference type="ARBA" id="ARBA00022801"/>
    </source>
</evidence>
<protein>
    <submittedName>
        <fullName evidence="4">Glutaryl-7-ACA acylase</fullName>
    </submittedName>
</protein>
<dbReference type="Proteomes" id="UP000548726">
    <property type="component" value="Unassembled WGS sequence"/>
</dbReference>
<dbReference type="Gene3D" id="2.60.120.260">
    <property type="entry name" value="Galactose-binding domain-like"/>
    <property type="match status" value="1"/>
</dbReference>
<organism evidence="4 5">
    <name type="scientific">Acetobacter persici</name>
    <dbReference type="NCBI Taxonomy" id="1076596"/>
    <lineage>
        <taxon>Bacteria</taxon>
        <taxon>Pseudomonadati</taxon>
        <taxon>Pseudomonadota</taxon>
        <taxon>Alphaproteobacteria</taxon>
        <taxon>Acetobacterales</taxon>
        <taxon>Acetobacteraceae</taxon>
        <taxon>Acetobacter</taxon>
    </lineage>
</organism>
<dbReference type="InterPro" id="IPR029058">
    <property type="entry name" value="AB_hydrolase_fold"/>
</dbReference>
<feature type="domain" description="Xaa-Pro dipeptidyl-peptidase C-terminal" evidence="3">
    <location>
        <begin position="373"/>
        <end position="643"/>
    </location>
</feature>
<dbReference type="OrthoDB" id="9806163at2"/>
<proteinExistence type="predicted"/>
<dbReference type="Pfam" id="PF02129">
    <property type="entry name" value="Peptidase_S15"/>
    <property type="match status" value="1"/>
</dbReference>
<evidence type="ECO:0000313" key="4">
    <source>
        <dbReference type="EMBL" id="GFE93360.1"/>
    </source>
</evidence>
<dbReference type="InterPro" id="IPR008979">
    <property type="entry name" value="Galactose-bd-like_sf"/>
</dbReference>
<dbReference type="InterPro" id="IPR000383">
    <property type="entry name" value="Xaa-Pro-like_dom"/>
</dbReference>
<dbReference type="InterPro" id="IPR005674">
    <property type="entry name" value="CocE/Ser_esterase"/>
</dbReference>
<dbReference type="AlphaFoldDB" id="A0A6V8I743"/>
<gene>
    <name evidence="4" type="primary">gaa_1</name>
    <name evidence="4" type="ORF">DmAi_14190</name>
</gene>
<reference evidence="4 5" key="1">
    <citation type="journal article" date="2020" name="Cell Rep.">
        <title>Local necrotic cells trigger systemic immune activation via gut microbiome dysbiosis in Drosophila.</title>
        <authorList>
            <person name="Kosakamoto H."/>
            <person name="Yamauchi T."/>
            <person name="Akuzawa-Tokita Y."/>
            <person name="Nishimura K."/>
            <person name="Soga T."/>
            <person name="Murakami T."/>
            <person name="Mori H."/>
            <person name="Yamamoto K."/>
            <person name="Miyazaki R."/>
            <person name="Koto A."/>
            <person name="Miura M."/>
            <person name="Obata F."/>
        </authorList>
    </citation>
    <scope>NUCLEOTIDE SEQUENCE [LARGE SCALE GENOMIC DNA]</scope>
    <source>
        <strain evidence="4 5">Ai</strain>
    </source>
</reference>
<keyword evidence="2" id="KW-0732">Signal</keyword>
<keyword evidence="5" id="KW-1185">Reference proteome</keyword>
<keyword evidence="1" id="KW-0378">Hydrolase</keyword>
<dbReference type="SUPFAM" id="SSF53474">
    <property type="entry name" value="alpha/beta-Hydrolases"/>
    <property type="match status" value="1"/>
</dbReference>
<accession>A0A6V8I743</accession>
<dbReference type="SUPFAM" id="SSF49785">
    <property type="entry name" value="Galactose-binding domain-like"/>
    <property type="match status" value="1"/>
</dbReference>
<feature type="signal peptide" evidence="2">
    <location>
        <begin position="1"/>
        <end position="32"/>
    </location>
</feature>